<name>A0A6M2DAW1_RHIMP</name>
<dbReference type="AlphaFoldDB" id="A0A6M2DAW1"/>
<keyword evidence="1" id="KW-0732">Signal</keyword>
<reference evidence="2" key="1">
    <citation type="submission" date="2019-09" db="EMBL/GenBank/DDBJ databases">
        <title>Organ-specific transcriptomic study of the physiology of the cattle tick, Rhipicephalus microplus.</title>
        <authorList>
            <person name="Tirloni L."/>
            <person name="Braz G."/>
            <person name="Gandara A.C.P."/>
            <person name="Sabadin G.A."/>
            <person name="da Silva R.M."/>
            <person name="Guizzo M.G."/>
            <person name="Machado J.A."/>
            <person name="Costa E.P."/>
            <person name="Gomes H.F."/>
            <person name="Moraes J."/>
            <person name="Mota M.B.S."/>
            <person name="Mesquita R.D."/>
            <person name="Alvarenga P.H."/>
            <person name="Alves F."/>
            <person name="Seixas A."/>
            <person name="da Fonseca R.N."/>
            <person name="Fogaca A."/>
            <person name="Logullo C."/>
            <person name="Tanaka A."/>
            <person name="Daffre S."/>
            <person name="Termignoni C."/>
            <person name="Vaz I.S.Jr."/>
            <person name="Oliveira P.L."/>
            <person name="Ribeiro J.M."/>
        </authorList>
    </citation>
    <scope>NUCLEOTIDE SEQUENCE</scope>
    <source>
        <strain evidence="2">Porto Alegre</strain>
    </source>
</reference>
<sequence length="105" mass="12352">MHASKLSRLVFTIVCICQGVSINLPLTNCCVILTPQMNAATSRFARHFFIFCDKLSNYSRRTKNVFETLPLEKVLVHRSYRFYNSSVCREVLKQFHSHFTEHYFN</sequence>
<organism evidence="2">
    <name type="scientific">Rhipicephalus microplus</name>
    <name type="common">Cattle tick</name>
    <name type="synonym">Boophilus microplus</name>
    <dbReference type="NCBI Taxonomy" id="6941"/>
    <lineage>
        <taxon>Eukaryota</taxon>
        <taxon>Metazoa</taxon>
        <taxon>Ecdysozoa</taxon>
        <taxon>Arthropoda</taxon>
        <taxon>Chelicerata</taxon>
        <taxon>Arachnida</taxon>
        <taxon>Acari</taxon>
        <taxon>Parasitiformes</taxon>
        <taxon>Ixodida</taxon>
        <taxon>Ixodoidea</taxon>
        <taxon>Ixodidae</taxon>
        <taxon>Rhipicephalinae</taxon>
        <taxon>Rhipicephalus</taxon>
        <taxon>Boophilus</taxon>
    </lineage>
</organism>
<feature type="chain" id="PRO_5027097440" evidence="1">
    <location>
        <begin position="20"/>
        <end position="105"/>
    </location>
</feature>
<accession>A0A6M2DAW1</accession>
<dbReference type="EMBL" id="GHWJ01010073">
    <property type="protein sequence ID" value="NOV42810.1"/>
    <property type="molecule type" value="Transcribed_RNA"/>
</dbReference>
<proteinExistence type="predicted"/>
<protein>
    <submittedName>
        <fullName evidence="2">Putative secreted protein ovary overexpressed</fullName>
    </submittedName>
</protein>
<feature type="signal peptide" evidence="1">
    <location>
        <begin position="1"/>
        <end position="19"/>
    </location>
</feature>
<evidence type="ECO:0000256" key="1">
    <source>
        <dbReference type="SAM" id="SignalP"/>
    </source>
</evidence>
<evidence type="ECO:0000313" key="2">
    <source>
        <dbReference type="EMBL" id="NOV42810.1"/>
    </source>
</evidence>